<comment type="caution">
    <text evidence="2">The sequence shown here is derived from an EMBL/GenBank/DDBJ whole genome shotgun (WGS) entry which is preliminary data.</text>
</comment>
<gene>
    <name evidence="2" type="ORF">FCC1311_058862</name>
</gene>
<accession>A0A2R5GGE4</accession>
<dbReference type="Proteomes" id="UP000241890">
    <property type="component" value="Unassembled WGS sequence"/>
</dbReference>
<dbReference type="AlphaFoldDB" id="A0A2R5GGE4"/>
<evidence type="ECO:0000313" key="2">
    <source>
        <dbReference type="EMBL" id="GBG29665.1"/>
    </source>
</evidence>
<evidence type="ECO:0000313" key="3">
    <source>
        <dbReference type="Proteomes" id="UP000241890"/>
    </source>
</evidence>
<feature type="region of interest" description="Disordered" evidence="1">
    <location>
        <begin position="87"/>
        <end position="128"/>
    </location>
</feature>
<feature type="compositionally biased region" description="Acidic residues" evidence="1">
    <location>
        <begin position="90"/>
        <end position="106"/>
    </location>
</feature>
<feature type="compositionally biased region" description="Basic and acidic residues" evidence="1">
    <location>
        <begin position="119"/>
        <end position="128"/>
    </location>
</feature>
<protein>
    <submittedName>
        <fullName evidence="2">Uncharacterized protein</fullName>
    </submittedName>
</protein>
<reference evidence="2 3" key="1">
    <citation type="submission" date="2017-12" db="EMBL/GenBank/DDBJ databases">
        <title>Sequencing, de novo assembly and annotation of complete genome of a new Thraustochytrid species, strain FCC1311.</title>
        <authorList>
            <person name="Sedici K."/>
            <person name="Godart F."/>
            <person name="Aiese Cigliano R."/>
            <person name="Sanseverino W."/>
            <person name="Barakat M."/>
            <person name="Ortet P."/>
            <person name="Marechal E."/>
            <person name="Cagnac O."/>
            <person name="Amato A."/>
        </authorList>
    </citation>
    <scope>NUCLEOTIDE SEQUENCE [LARGE SCALE GENOMIC DNA]</scope>
</reference>
<dbReference type="InParanoid" id="A0A2R5GGE4"/>
<sequence length="229" mass="25404">MSDHYVAVSEEAHIFLGLIAANRHPHSPTGDPAMEALLATESPYLRETALRIFPANVVQLLDIESVNAYSARDVEADADVASNLISGADANEDAGSEDEPDSDSGTDSDIRIPSARYQEPGHDRDAEDLHTREIPANEKCTCWAKEILRLDDKDPRTVELERLKWILQAGKMLPKATLSDNLKLALQYWREPLHCSDNLELCKWNAEGNTVIPKTHSVSNKTKGGRDYT</sequence>
<name>A0A2R5GGE4_9STRA</name>
<dbReference type="EMBL" id="BEYU01000063">
    <property type="protein sequence ID" value="GBG29665.1"/>
    <property type="molecule type" value="Genomic_DNA"/>
</dbReference>
<evidence type="ECO:0000256" key="1">
    <source>
        <dbReference type="SAM" id="MobiDB-lite"/>
    </source>
</evidence>
<proteinExistence type="predicted"/>
<keyword evidence="3" id="KW-1185">Reference proteome</keyword>
<organism evidence="2 3">
    <name type="scientific">Hondaea fermentalgiana</name>
    <dbReference type="NCBI Taxonomy" id="2315210"/>
    <lineage>
        <taxon>Eukaryota</taxon>
        <taxon>Sar</taxon>
        <taxon>Stramenopiles</taxon>
        <taxon>Bigyra</taxon>
        <taxon>Labyrinthulomycetes</taxon>
        <taxon>Thraustochytrida</taxon>
        <taxon>Thraustochytriidae</taxon>
        <taxon>Hondaea</taxon>
    </lineage>
</organism>